<feature type="chain" id="PRO_5046164665" description="Peptidase inhibitor family I36" evidence="1">
    <location>
        <begin position="30"/>
        <end position="147"/>
    </location>
</feature>
<dbReference type="EMBL" id="JBHSZO010000008">
    <property type="protein sequence ID" value="MFC7218054.1"/>
    <property type="molecule type" value="Genomic_DNA"/>
</dbReference>
<dbReference type="RefSeq" id="WP_386413310.1">
    <property type="nucleotide sequence ID" value="NZ_JBHSZO010000008.1"/>
</dbReference>
<evidence type="ECO:0000256" key="1">
    <source>
        <dbReference type="SAM" id="SignalP"/>
    </source>
</evidence>
<accession>A0ABW2GGA5</accession>
<dbReference type="Proteomes" id="UP001596413">
    <property type="component" value="Unassembled WGS sequence"/>
</dbReference>
<feature type="signal peptide" evidence="1">
    <location>
        <begin position="1"/>
        <end position="29"/>
    </location>
</feature>
<keyword evidence="1" id="KW-0732">Signal</keyword>
<evidence type="ECO:0008006" key="4">
    <source>
        <dbReference type="Google" id="ProtNLM"/>
    </source>
</evidence>
<evidence type="ECO:0000313" key="3">
    <source>
        <dbReference type="Proteomes" id="UP001596413"/>
    </source>
</evidence>
<reference evidence="3" key="1">
    <citation type="journal article" date="2019" name="Int. J. Syst. Evol. Microbiol.">
        <title>The Global Catalogue of Microorganisms (GCM) 10K type strain sequencing project: providing services to taxonomists for standard genome sequencing and annotation.</title>
        <authorList>
            <consortium name="The Broad Institute Genomics Platform"/>
            <consortium name="The Broad Institute Genome Sequencing Center for Infectious Disease"/>
            <person name="Wu L."/>
            <person name="Ma J."/>
        </authorList>
    </citation>
    <scope>NUCLEOTIDE SEQUENCE [LARGE SCALE GENOMIC DNA]</scope>
    <source>
        <strain evidence="3">CGMCC 1.13681</strain>
    </source>
</reference>
<comment type="caution">
    <text evidence="2">The sequence shown here is derived from an EMBL/GenBank/DDBJ whole genome shotgun (WGS) entry which is preliminary data.</text>
</comment>
<sequence>MRIKGLIAATSVAMAAGAAVLVPAGSAAADDGSATCVSGDVCIYYNSGPAGAHRGWGGWVNNYGNDGYAGGIAWHYPNNGAGYTQAMKNNAGSAANLDYGYKAIIWENSFPYGGSPSGRGDVLNPRTTYEKLGLTYNNNASHTWVKA</sequence>
<evidence type="ECO:0000313" key="2">
    <source>
        <dbReference type="EMBL" id="MFC7218054.1"/>
    </source>
</evidence>
<protein>
    <recommendedName>
        <fullName evidence="4">Peptidase inhibitor family I36</fullName>
    </recommendedName>
</protein>
<organism evidence="2 3">
    <name type="scientific">Streptomyces polyrhachis</name>
    <dbReference type="NCBI Taxonomy" id="1282885"/>
    <lineage>
        <taxon>Bacteria</taxon>
        <taxon>Bacillati</taxon>
        <taxon>Actinomycetota</taxon>
        <taxon>Actinomycetes</taxon>
        <taxon>Kitasatosporales</taxon>
        <taxon>Streptomycetaceae</taxon>
        <taxon>Streptomyces</taxon>
    </lineage>
</organism>
<name>A0ABW2GGA5_9ACTN</name>
<keyword evidence="3" id="KW-1185">Reference proteome</keyword>
<gene>
    <name evidence="2" type="ORF">ACFQLX_07715</name>
</gene>
<proteinExistence type="predicted"/>